<evidence type="ECO:0000313" key="4">
    <source>
        <dbReference type="Proteomes" id="UP001652623"/>
    </source>
</evidence>
<evidence type="ECO:0000313" key="5">
    <source>
        <dbReference type="RefSeq" id="XP_060672985.1"/>
    </source>
</evidence>
<sequence>MAPEEALGEVLQVPLGCVTPFALVNESARLVALLLDQGFKSQEYCFFHPLSNDMSISLNVSGLDKFLKSVGRDPTYVDLEASPSVGKDQPPDLAALVPTSSTVFSDPSENATSTNCSVSSSGANTAKVTANPSKPSSSVKNAKDKAVKSANPSASTTNVEAFVESILDKTSQLLLKEITEETIKEHGGQLGTVVSNIIRSRLSSDLNSTTMTFKNTAYTEGFHAGIHSSPRQSF</sequence>
<dbReference type="InterPro" id="IPR007214">
    <property type="entry name" value="YbaK/aa-tRNA-synth-assoc-dom"/>
</dbReference>
<dbReference type="InterPro" id="IPR036754">
    <property type="entry name" value="YbaK/aa-tRNA-synt-asso_dom_sf"/>
</dbReference>
<feature type="domain" description="YbaK/aminoacyl-tRNA synthetase-associated" evidence="3">
    <location>
        <begin position="1"/>
        <end position="65"/>
    </location>
</feature>
<keyword evidence="4" id="KW-1185">Reference proteome</keyword>
<organism evidence="4 5">
    <name type="scientific">Ziziphus jujuba</name>
    <name type="common">Chinese jujube</name>
    <name type="synonym">Ziziphus sativa</name>
    <dbReference type="NCBI Taxonomy" id="326968"/>
    <lineage>
        <taxon>Eukaryota</taxon>
        <taxon>Viridiplantae</taxon>
        <taxon>Streptophyta</taxon>
        <taxon>Embryophyta</taxon>
        <taxon>Tracheophyta</taxon>
        <taxon>Spermatophyta</taxon>
        <taxon>Magnoliopsida</taxon>
        <taxon>eudicotyledons</taxon>
        <taxon>Gunneridae</taxon>
        <taxon>Pentapetalae</taxon>
        <taxon>rosids</taxon>
        <taxon>fabids</taxon>
        <taxon>Rosales</taxon>
        <taxon>Rhamnaceae</taxon>
        <taxon>Paliureae</taxon>
        <taxon>Ziziphus</taxon>
    </lineage>
</organism>
<dbReference type="Pfam" id="PF04073">
    <property type="entry name" value="tRNA_edit"/>
    <property type="match status" value="1"/>
</dbReference>
<reference evidence="5" key="1">
    <citation type="submission" date="2025-08" db="UniProtKB">
        <authorList>
            <consortium name="RefSeq"/>
        </authorList>
    </citation>
    <scope>IDENTIFICATION</scope>
    <source>
        <tissue evidence="5">Seedling</tissue>
    </source>
</reference>
<comment type="similarity">
    <text evidence="1">Belongs to the PRORSD1 family.</text>
</comment>
<dbReference type="Gene3D" id="3.90.960.10">
    <property type="entry name" value="YbaK/aminoacyl-tRNA synthetase-associated domain"/>
    <property type="match status" value="1"/>
</dbReference>
<feature type="region of interest" description="Disordered" evidence="2">
    <location>
        <begin position="104"/>
        <end position="154"/>
    </location>
</feature>
<gene>
    <name evidence="5" type="primary">LOC132803663</name>
</gene>
<accession>A0ABM4A8B8</accession>
<name>A0ABM4A8B8_ZIZJJ</name>
<dbReference type="RefSeq" id="XP_060672985.1">
    <property type="nucleotide sequence ID" value="XM_060817002.1"/>
</dbReference>
<evidence type="ECO:0000256" key="1">
    <source>
        <dbReference type="ARBA" id="ARBA00010201"/>
    </source>
</evidence>
<dbReference type="SUPFAM" id="SSF55826">
    <property type="entry name" value="YbaK/ProRS associated domain"/>
    <property type="match status" value="1"/>
</dbReference>
<dbReference type="PANTHER" id="PTHR31423">
    <property type="entry name" value="YBAK DOMAIN-CONTAINING PROTEIN"/>
    <property type="match status" value="1"/>
</dbReference>
<dbReference type="GeneID" id="132803663"/>
<evidence type="ECO:0000259" key="3">
    <source>
        <dbReference type="Pfam" id="PF04073"/>
    </source>
</evidence>
<evidence type="ECO:0000256" key="2">
    <source>
        <dbReference type="SAM" id="MobiDB-lite"/>
    </source>
</evidence>
<dbReference type="Proteomes" id="UP001652623">
    <property type="component" value="Chromosome 5"/>
</dbReference>
<dbReference type="PANTHER" id="PTHR31423:SF3">
    <property type="entry name" value="PROLYL-TRNA SYNTHETASE ASSOCIATED DOMAIN-CONTAINING PROTEIN 1-RELATED"/>
    <property type="match status" value="1"/>
</dbReference>
<protein>
    <submittedName>
        <fullName evidence="5">Uncharacterized protein LOC132803663</fullName>
    </submittedName>
</protein>
<dbReference type="InterPro" id="IPR040285">
    <property type="entry name" value="ProX/PRXD1"/>
</dbReference>
<proteinExistence type="inferred from homology"/>
<feature type="compositionally biased region" description="Polar residues" evidence="2">
    <location>
        <begin position="104"/>
        <end position="140"/>
    </location>
</feature>